<dbReference type="Gene3D" id="3.40.50.300">
    <property type="entry name" value="P-loop containing nucleotide triphosphate hydrolases"/>
    <property type="match status" value="2"/>
</dbReference>
<feature type="region of interest" description="Disordered" evidence="7">
    <location>
        <begin position="157"/>
        <end position="225"/>
    </location>
</feature>
<dbReference type="InterPro" id="IPR050699">
    <property type="entry name" value="RNA-DNA_Helicase"/>
</dbReference>
<dbReference type="EMBL" id="FN647822">
    <property type="protein sequence ID" value="CBN78426.1"/>
    <property type="molecule type" value="Genomic_DNA"/>
</dbReference>
<dbReference type="GO" id="GO:0045025">
    <property type="term" value="C:mitochondrial degradosome"/>
    <property type="evidence" value="ECO:0007669"/>
    <property type="project" value="TreeGrafter"/>
</dbReference>
<evidence type="ECO:0000256" key="7">
    <source>
        <dbReference type="SAM" id="MobiDB-lite"/>
    </source>
</evidence>
<dbReference type="EMBL" id="FN649748">
    <property type="protein sequence ID" value="CBN78426.1"/>
    <property type="molecule type" value="Genomic_DNA"/>
</dbReference>
<feature type="region of interest" description="Disordered" evidence="7">
    <location>
        <begin position="109"/>
        <end position="142"/>
    </location>
</feature>
<dbReference type="STRING" id="2880.D8LD59"/>
<dbReference type="OrthoDB" id="6692397at2759"/>
<dbReference type="Pfam" id="PF22527">
    <property type="entry name" value="DEXQc_Suv3"/>
    <property type="match status" value="1"/>
</dbReference>
<evidence type="ECO:0000256" key="5">
    <source>
        <dbReference type="ARBA" id="ARBA00022840"/>
    </source>
</evidence>
<keyword evidence="5" id="KW-0067">ATP-binding</keyword>
<keyword evidence="2" id="KW-0547">Nucleotide-binding</keyword>
<dbReference type="eggNOG" id="KOG0953">
    <property type="taxonomic scope" value="Eukaryota"/>
</dbReference>
<keyword evidence="4 9" id="KW-0347">Helicase</keyword>
<feature type="domain" description="ATP-dependent RNA helicase SUV3 DEXQ-box helicase" evidence="8">
    <location>
        <begin position="558"/>
        <end position="720"/>
    </location>
</feature>
<evidence type="ECO:0000256" key="4">
    <source>
        <dbReference type="ARBA" id="ARBA00022806"/>
    </source>
</evidence>
<feature type="region of interest" description="Disordered" evidence="7">
    <location>
        <begin position="241"/>
        <end position="398"/>
    </location>
</feature>
<accession>D8LD59</accession>
<dbReference type="CDD" id="cd17913">
    <property type="entry name" value="DEXQc_Suv3"/>
    <property type="match status" value="1"/>
</dbReference>
<feature type="compositionally biased region" description="Basic residues" evidence="7">
    <location>
        <begin position="259"/>
        <end position="273"/>
    </location>
</feature>
<feature type="compositionally biased region" description="Polar residues" evidence="7">
    <location>
        <begin position="211"/>
        <end position="220"/>
    </location>
</feature>
<dbReference type="InterPro" id="IPR044774">
    <property type="entry name" value="Suv3_DEXQc"/>
</dbReference>
<dbReference type="GO" id="GO:0003724">
    <property type="term" value="F:RNA helicase activity"/>
    <property type="evidence" value="ECO:0007669"/>
    <property type="project" value="UniProtKB-EC"/>
</dbReference>
<dbReference type="PANTHER" id="PTHR12131:SF1">
    <property type="entry name" value="ATP-DEPENDENT RNA HELICASE SUPV3L1, MITOCHONDRIAL-RELATED"/>
    <property type="match status" value="1"/>
</dbReference>
<feature type="compositionally biased region" description="Low complexity" evidence="7">
    <location>
        <begin position="175"/>
        <end position="189"/>
    </location>
</feature>
<comment type="catalytic activity">
    <reaction evidence="6">
        <text>ATP + H2O = ADP + phosphate + H(+)</text>
        <dbReference type="Rhea" id="RHEA:13065"/>
        <dbReference type="ChEBI" id="CHEBI:15377"/>
        <dbReference type="ChEBI" id="CHEBI:15378"/>
        <dbReference type="ChEBI" id="CHEBI:30616"/>
        <dbReference type="ChEBI" id="CHEBI:43474"/>
        <dbReference type="ChEBI" id="CHEBI:456216"/>
        <dbReference type="EC" id="3.6.4.13"/>
    </reaction>
</comment>
<dbReference type="GO" id="GO:0000965">
    <property type="term" value="P:mitochondrial RNA 3'-end processing"/>
    <property type="evidence" value="ECO:0007669"/>
    <property type="project" value="TreeGrafter"/>
</dbReference>
<dbReference type="PANTHER" id="PTHR12131">
    <property type="entry name" value="ATP-DEPENDENT RNA AND DNA HELICASE"/>
    <property type="match status" value="1"/>
</dbReference>
<dbReference type="InterPro" id="IPR027417">
    <property type="entry name" value="P-loop_NTPase"/>
</dbReference>
<dbReference type="GO" id="GO:0016787">
    <property type="term" value="F:hydrolase activity"/>
    <property type="evidence" value="ECO:0007669"/>
    <property type="project" value="UniProtKB-KW"/>
</dbReference>
<proteinExistence type="predicted"/>
<reference evidence="9 10" key="1">
    <citation type="journal article" date="2010" name="Nature">
        <title>The Ectocarpus genome and the independent evolution of multicellularity in brown algae.</title>
        <authorList>
            <person name="Cock J.M."/>
            <person name="Sterck L."/>
            <person name="Rouze P."/>
            <person name="Scornet D."/>
            <person name="Allen A.E."/>
            <person name="Amoutzias G."/>
            <person name="Anthouard V."/>
            <person name="Artiguenave F."/>
            <person name="Aury J.M."/>
            <person name="Badger J.H."/>
            <person name="Beszteri B."/>
            <person name="Billiau K."/>
            <person name="Bonnet E."/>
            <person name="Bothwell J.H."/>
            <person name="Bowler C."/>
            <person name="Boyen C."/>
            <person name="Brownlee C."/>
            <person name="Carrano C.J."/>
            <person name="Charrier B."/>
            <person name="Cho G.Y."/>
            <person name="Coelho S.M."/>
            <person name="Collen J."/>
            <person name="Corre E."/>
            <person name="Da Silva C."/>
            <person name="Delage L."/>
            <person name="Delaroque N."/>
            <person name="Dittami S.M."/>
            <person name="Doulbeau S."/>
            <person name="Elias M."/>
            <person name="Farnham G."/>
            <person name="Gachon C.M."/>
            <person name="Gschloessl B."/>
            <person name="Heesch S."/>
            <person name="Jabbari K."/>
            <person name="Jubin C."/>
            <person name="Kawai H."/>
            <person name="Kimura K."/>
            <person name="Kloareg B."/>
            <person name="Kupper F.C."/>
            <person name="Lang D."/>
            <person name="Le Bail A."/>
            <person name="Leblanc C."/>
            <person name="Lerouge P."/>
            <person name="Lohr M."/>
            <person name="Lopez P.J."/>
            <person name="Martens C."/>
            <person name="Maumus F."/>
            <person name="Michel G."/>
            <person name="Miranda-Saavedra D."/>
            <person name="Morales J."/>
            <person name="Moreau H."/>
            <person name="Motomura T."/>
            <person name="Nagasato C."/>
            <person name="Napoli C.A."/>
            <person name="Nelson D.R."/>
            <person name="Nyvall-Collen P."/>
            <person name="Peters A.F."/>
            <person name="Pommier C."/>
            <person name="Potin P."/>
            <person name="Poulain J."/>
            <person name="Quesneville H."/>
            <person name="Read B."/>
            <person name="Rensing S.A."/>
            <person name="Ritter A."/>
            <person name="Rousvoal S."/>
            <person name="Samanta M."/>
            <person name="Samson G."/>
            <person name="Schroeder D.C."/>
            <person name="Segurens B."/>
            <person name="Strittmatter M."/>
            <person name="Tonon T."/>
            <person name="Tregear J.W."/>
            <person name="Valentin K."/>
            <person name="von Dassow P."/>
            <person name="Yamagishi T."/>
            <person name="Van de Peer Y."/>
            <person name="Wincker P."/>
        </authorList>
    </citation>
    <scope>NUCLEOTIDE SEQUENCE [LARGE SCALE GENOMIC DNA]</scope>
    <source>
        <strain evidence="10">Ec32 / CCAP1310/4</strain>
    </source>
</reference>
<sequence length="745" mass="79129">MLAARRTYGLGRSTLSTSAVAVSRCSRLGALAHATTARCRSTRIGSTRQVPAARQQHFSGGSAPGANSLSSSPGVGLGRQAGCGRRPTQLARKKGKTEWVRYQNMMHQRTGLARRDQLSSMRGGVVGPSVNNDAGSGGVETSADSSAAAAAAAAAEASEPDVATPTAAGSSVTLSPPATMATTSSESTAVIGLGPDDGDLAAPDTVPPIATTRQETSSRISSEDAVITDLDSRREAALNAELERKFGTEPPQLEEISGKTRRRRSRGRGRRGAARAVEGTANELQHEPPSAVSGGGGIAPAAESETGELNEVPVGEAAGPITGMSGDGAKPASGEGTPRSKSADESRRGRRNRRGGDATGDGRGGGSLGRGGRGKQAAAASEGWGGGGEGSEDSYSQQQGSAWKNVHAKKKLRWLLKGLASDYGVQEMLARHHISKHTMSKLLRVFEDLVLDHPDTAFPGEAGQKLQEEMSSLCYHPKFQADAVLMKRPIRTRTTSGRSFTFSSKQPKRGREGPFVKERNDVVEKGLIPRLVELAQESYADEIEATKRMDSIVDLRNPQQGFPLARLRKRRIIYHGGPTNSGKTYQAIERLKKAGADRQPGDGPAGLFCGPLRLLALEVYEQLNSQGVYCSLMTGQEKREVPFATHVSCTIEMASTVNEYEVAVIDEIQMLADEQRGPSWTSAVLGLNCPEIHVCGGMEGAVLVEAMAKETGDDFELREYQRKTELVCAEESLGNNYKNIQPGEK</sequence>
<dbReference type="SUPFAM" id="SSF52540">
    <property type="entry name" value="P-loop containing nucleoside triphosphate hydrolases"/>
    <property type="match status" value="1"/>
</dbReference>
<evidence type="ECO:0000256" key="6">
    <source>
        <dbReference type="ARBA" id="ARBA00047984"/>
    </source>
</evidence>
<feature type="region of interest" description="Disordered" evidence="7">
    <location>
        <begin position="45"/>
        <end position="96"/>
    </location>
</feature>
<feature type="compositionally biased region" description="Gly residues" evidence="7">
    <location>
        <begin position="357"/>
        <end position="371"/>
    </location>
</feature>
<dbReference type="InParanoid" id="D8LD59"/>
<gene>
    <name evidence="9" type="ORF">Esi_0113_0075</name>
</gene>
<keyword evidence="3" id="KW-0378">Hydrolase</keyword>
<evidence type="ECO:0000259" key="8">
    <source>
        <dbReference type="Pfam" id="PF22527"/>
    </source>
</evidence>
<evidence type="ECO:0000313" key="10">
    <source>
        <dbReference type="Proteomes" id="UP000002630"/>
    </source>
</evidence>
<dbReference type="Proteomes" id="UP000002630">
    <property type="component" value="Linkage Group LG23"/>
</dbReference>
<protein>
    <recommendedName>
        <fullName evidence="1">RNA helicase</fullName>
        <ecNumber evidence="1">3.6.4.13</ecNumber>
    </recommendedName>
</protein>
<evidence type="ECO:0000256" key="1">
    <source>
        <dbReference type="ARBA" id="ARBA00012552"/>
    </source>
</evidence>
<dbReference type="InterPro" id="IPR055206">
    <property type="entry name" value="DEXQc_SUV3"/>
</dbReference>
<name>D8LD59_ECTSI</name>
<evidence type="ECO:0000256" key="3">
    <source>
        <dbReference type="ARBA" id="ARBA00022801"/>
    </source>
</evidence>
<evidence type="ECO:0000256" key="2">
    <source>
        <dbReference type="ARBA" id="ARBA00022741"/>
    </source>
</evidence>
<keyword evidence="10" id="KW-1185">Reference proteome</keyword>
<dbReference type="EC" id="3.6.4.13" evidence="1"/>
<organism evidence="9 10">
    <name type="scientific">Ectocarpus siliculosus</name>
    <name type="common">Brown alga</name>
    <name type="synonym">Conferva siliculosa</name>
    <dbReference type="NCBI Taxonomy" id="2880"/>
    <lineage>
        <taxon>Eukaryota</taxon>
        <taxon>Sar</taxon>
        <taxon>Stramenopiles</taxon>
        <taxon>Ochrophyta</taxon>
        <taxon>PX clade</taxon>
        <taxon>Phaeophyceae</taxon>
        <taxon>Ectocarpales</taxon>
        <taxon>Ectocarpaceae</taxon>
        <taxon>Ectocarpus</taxon>
    </lineage>
</organism>
<dbReference type="GO" id="GO:0005524">
    <property type="term" value="F:ATP binding"/>
    <property type="evidence" value="ECO:0007669"/>
    <property type="project" value="UniProtKB-KW"/>
</dbReference>
<dbReference type="AlphaFoldDB" id="D8LD59"/>
<evidence type="ECO:0000313" key="9">
    <source>
        <dbReference type="EMBL" id="CBN78426.1"/>
    </source>
</evidence>